<protein>
    <submittedName>
        <fullName evidence="2">Protein containing DUF1631</fullName>
    </submittedName>
</protein>
<gene>
    <name evidence="2" type="ORF">B2A_15096</name>
</gene>
<name>T0Y450_9ZZZZ</name>
<comment type="caution">
    <text evidence="2">The sequence shown here is derived from an EMBL/GenBank/DDBJ whole genome shotgun (WGS) entry which is preliminary data.</text>
</comment>
<dbReference type="EMBL" id="AUZZ01010983">
    <property type="protein sequence ID" value="EQD27828.1"/>
    <property type="molecule type" value="Genomic_DNA"/>
</dbReference>
<sequence length="287" mass="32225">QQVGLHTPDAEAIARKVLDQPVIDFSGEPVSQTELALKLKQRQRLGEDSGEAASKPIDAPLNAEEQRMLERLKSIPFGSWFEFQRNQQGDTVRRKLAWFSPVTGRCLFVNQRGQRAEERTLARLARDMVRGQIRLVMETQTSLVDRAWNSIVDTLKKFTGRGPEPTPCRSRGMNEHRRAQRKPISGVVLVENSLNGASLGRIGNLSNTGLMLIAPRRLRENALFQIGFTLPGSDGRAHALEIGVHEQWTSTAVTPGQFWIGLRIIDISDADQSVLDNWLKQPEYALR</sequence>
<proteinExistence type="predicted"/>
<evidence type="ECO:0000259" key="1">
    <source>
        <dbReference type="Pfam" id="PF07238"/>
    </source>
</evidence>
<feature type="domain" description="PilZ" evidence="1">
    <location>
        <begin position="176"/>
        <end position="280"/>
    </location>
</feature>
<dbReference type="Pfam" id="PF07793">
    <property type="entry name" value="DUF1631"/>
    <property type="match status" value="1"/>
</dbReference>
<dbReference type="InterPro" id="IPR009875">
    <property type="entry name" value="PilZ_domain"/>
</dbReference>
<reference evidence="2" key="1">
    <citation type="submission" date="2013-08" db="EMBL/GenBank/DDBJ databases">
        <authorList>
            <person name="Mendez C."/>
            <person name="Richter M."/>
            <person name="Ferrer M."/>
            <person name="Sanchez J."/>
        </authorList>
    </citation>
    <scope>NUCLEOTIDE SEQUENCE</scope>
</reference>
<dbReference type="AlphaFoldDB" id="T0Y450"/>
<feature type="non-terminal residue" evidence="2">
    <location>
        <position position="1"/>
    </location>
</feature>
<dbReference type="GO" id="GO:0035438">
    <property type="term" value="F:cyclic-di-GMP binding"/>
    <property type="evidence" value="ECO:0007669"/>
    <property type="project" value="InterPro"/>
</dbReference>
<dbReference type="Pfam" id="PF07238">
    <property type="entry name" value="PilZ"/>
    <property type="match status" value="1"/>
</dbReference>
<evidence type="ECO:0000313" key="2">
    <source>
        <dbReference type="EMBL" id="EQD27828.1"/>
    </source>
</evidence>
<organism evidence="2">
    <name type="scientific">mine drainage metagenome</name>
    <dbReference type="NCBI Taxonomy" id="410659"/>
    <lineage>
        <taxon>unclassified sequences</taxon>
        <taxon>metagenomes</taxon>
        <taxon>ecological metagenomes</taxon>
    </lineage>
</organism>
<reference evidence="2" key="2">
    <citation type="journal article" date="2014" name="ISME J.">
        <title>Microbial stratification in low pH oxic and suboxic macroscopic growths along an acid mine drainage.</title>
        <authorList>
            <person name="Mendez-Garcia C."/>
            <person name="Mesa V."/>
            <person name="Sprenger R.R."/>
            <person name="Richter M."/>
            <person name="Diez M.S."/>
            <person name="Solano J."/>
            <person name="Bargiela R."/>
            <person name="Golyshina O.V."/>
            <person name="Manteca A."/>
            <person name="Ramos J.L."/>
            <person name="Gallego J.R."/>
            <person name="Llorente I."/>
            <person name="Martins Dos Santos V.A."/>
            <person name="Jensen O.N."/>
            <person name="Pelaez A.I."/>
            <person name="Sanchez J."/>
            <person name="Ferrer M."/>
        </authorList>
    </citation>
    <scope>NUCLEOTIDE SEQUENCE</scope>
</reference>
<accession>T0Y450</accession>
<dbReference type="InterPro" id="IPR012434">
    <property type="entry name" value="DUF1631"/>
</dbReference>